<feature type="domain" description="HD/PDEase" evidence="2">
    <location>
        <begin position="50"/>
        <end position="188"/>
    </location>
</feature>
<accession>A0A2R6Y003</accession>
<dbReference type="GO" id="GO:0008832">
    <property type="term" value="F:dGTPase activity"/>
    <property type="evidence" value="ECO:0007669"/>
    <property type="project" value="TreeGrafter"/>
</dbReference>
<dbReference type="InterPro" id="IPR045509">
    <property type="entry name" value="HD_assoc_2"/>
</dbReference>
<evidence type="ECO:0000313" key="3">
    <source>
        <dbReference type="EMBL" id="PTQ56013.1"/>
    </source>
</evidence>
<protein>
    <submittedName>
        <fullName evidence="3">Deoxyguanosinetriphosphate triphosphohydrolase</fullName>
    </submittedName>
</protein>
<organism evidence="3 4">
    <name type="scientific">Candidatus Carbonibacillus altaicus</name>
    <dbReference type="NCBI Taxonomy" id="2163959"/>
    <lineage>
        <taxon>Bacteria</taxon>
        <taxon>Bacillati</taxon>
        <taxon>Bacillota</taxon>
        <taxon>Bacilli</taxon>
        <taxon>Bacillales</taxon>
        <taxon>Candidatus Carbonibacillus</taxon>
    </lineage>
</organism>
<dbReference type="SUPFAM" id="SSF109604">
    <property type="entry name" value="HD-domain/PDEase-like"/>
    <property type="match status" value="1"/>
</dbReference>
<evidence type="ECO:0000256" key="1">
    <source>
        <dbReference type="SAM" id="MobiDB-lite"/>
    </source>
</evidence>
<keyword evidence="3" id="KW-0378">Hydrolase</keyword>
<dbReference type="SMART" id="SM00471">
    <property type="entry name" value="HDc"/>
    <property type="match status" value="1"/>
</dbReference>
<dbReference type="EMBL" id="PEBX01000053">
    <property type="protein sequence ID" value="PTQ56013.1"/>
    <property type="molecule type" value="Genomic_DNA"/>
</dbReference>
<dbReference type="PANTHER" id="PTHR11373:SF4">
    <property type="entry name" value="DEOXYNUCLEOSIDE TRIPHOSPHATE TRIPHOSPHOHYDROLASE SAMHD1"/>
    <property type="match status" value="1"/>
</dbReference>
<comment type="caution">
    <text evidence="3">The sequence shown here is derived from an EMBL/GenBank/DDBJ whole genome shotgun (WGS) entry which is preliminary data.</text>
</comment>
<dbReference type="Pfam" id="PF19276">
    <property type="entry name" value="HD_assoc_2"/>
    <property type="match status" value="1"/>
</dbReference>
<proteinExistence type="predicted"/>
<dbReference type="Pfam" id="PF01966">
    <property type="entry name" value="HD"/>
    <property type="match status" value="1"/>
</dbReference>
<evidence type="ECO:0000259" key="2">
    <source>
        <dbReference type="SMART" id="SM00471"/>
    </source>
</evidence>
<dbReference type="GO" id="GO:0006203">
    <property type="term" value="P:dGTP catabolic process"/>
    <property type="evidence" value="ECO:0007669"/>
    <property type="project" value="TreeGrafter"/>
</dbReference>
<name>A0A2R6Y003_9BACL</name>
<feature type="region of interest" description="Disordered" evidence="1">
    <location>
        <begin position="401"/>
        <end position="420"/>
    </location>
</feature>
<dbReference type="CDD" id="cd00077">
    <property type="entry name" value="HDc"/>
    <property type="match status" value="1"/>
</dbReference>
<sequence length="479" mass="54679">MKTIRDPVHNLIQFSEKDESIILRLIDTPEFQRLHHIRQLGLSFLTYPGATHTRFSHSLGVTHLMRRFLDQLSTRAREQDEQDLKAALKDGRMLALAGALLHDVGHGPFSHALEQVTQIRHERLSRAIITGPTRIREYLEAWASGFSEEVADLIGRTHANRAVVKLLSSQLDVDRLDYLLRDALMSGARYGALDLEWLIHTLRMGEVDNPDGTKSTEVGLDLNKGLSLAEDFMMARFYMYNHVYLHKTTRAAELMVRHVLLRAYELTIDGEKLLPPALAELIVHRDAPEEVIEAYLTLTDATLWSHFFAWQEHPDPVLSYLSRGLIGRKLYKSVPYPEHLSPATIYELQVEAAKVGERLGLQLPAKYALFFDDESSMAYKDPYILGSSRMRHRTFKGVPARQSHEVLTPERPASQPEITQGEDEATEAVYLFDREGKAVELSEASNLIQFLRGKALRLRRLYVPEALRDWLKGRLENMA</sequence>
<dbReference type="Proteomes" id="UP000244338">
    <property type="component" value="Unassembled WGS sequence"/>
</dbReference>
<dbReference type="InterPro" id="IPR006674">
    <property type="entry name" value="HD_domain"/>
</dbReference>
<dbReference type="InterPro" id="IPR050135">
    <property type="entry name" value="dGTPase-like"/>
</dbReference>
<reference evidence="4" key="1">
    <citation type="journal article" date="2018" name="Sci. Rep.">
        <title>Lignite coal burning seam in the remote Altai Mountains harbors a hydrogen-driven thermophilic microbial community.</title>
        <authorList>
            <person name="Kadnikov V.V."/>
            <person name="Mardanov A.V."/>
            <person name="Ivasenko D.A."/>
            <person name="Antsiferov D.V."/>
            <person name="Beletsky A.V."/>
            <person name="Karnachuk O.V."/>
            <person name="Ravin N.V."/>
        </authorList>
    </citation>
    <scope>NUCLEOTIDE SEQUENCE [LARGE SCALE GENOMIC DNA]</scope>
</reference>
<dbReference type="AlphaFoldDB" id="A0A2R6Y003"/>
<dbReference type="InterPro" id="IPR003607">
    <property type="entry name" value="HD/PDEase_dom"/>
</dbReference>
<gene>
    <name evidence="3" type="ORF">BSOLF_1028</name>
</gene>
<evidence type="ECO:0000313" key="4">
    <source>
        <dbReference type="Proteomes" id="UP000244338"/>
    </source>
</evidence>
<dbReference type="PANTHER" id="PTHR11373">
    <property type="entry name" value="DEOXYNUCLEOSIDE TRIPHOSPHATE TRIPHOSPHOHYDROLASE"/>
    <property type="match status" value="1"/>
</dbReference>
<dbReference type="Gene3D" id="1.10.3210.10">
    <property type="entry name" value="Hypothetical protein af1432"/>
    <property type="match status" value="1"/>
</dbReference>